<feature type="signal peptide" evidence="1">
    <location>
        <begin position="1"/>
        <end position="23"/>
    </location>
</feature>
<dbReference type="Gene3D" id="3.30.1830.10">
    <property type="entry name" value="YehR-like"/>
    <property type="match status" value="1"/>
</dbReference>
<evidence type="ECO:0000313" key="2">
    <source>
        <dbReference type="EMBL" id="OEG20170.1"/>
    </source>
</evidence>
<dbReference type="RefSeq" id="WP_069641488.1">
    <property type="nucleotide sequence ID" value="NZ_JAFBEZ010000008.1"/>
</dbReference>
<organism evidence="2 3">
    <name type="scientific">Enterococcus ureilyticus</name>
    <dbReference type="NCBI Taxonomy" id="1131292"/>
    <lineage>
        <taxon>Bacteria</taxon>
        <taxon>Bacillati</taxon>
        <taxon>Bacillota</taxon>
        <taxon>Bacilli</taxon>
        <taxon>Lactobacillales</taxon>
        <taxon>Enterococcaceae</taxon>
        <taxon>Enterococcus</taxon>
    </lineage>
</organism>
<name>A0A1E5H691_9ENTE</name>
<evidence type="ECO:0000313" key="3">
    <source>
        <dbReference type="Proteomes" id="UP000094469"/>
    </source>
</evidence>
<accession>A0A1E5H691</accession>
<dbReference type="SUPFAM" id="SSF160704">
    <property type="entry name" value="YehR-like"/>
    <property type="match status" value="1"/>
</dbReference>
<proteinExistence type="predicted"/>
<feature type="chain" id="PRO_5038698027" description="DUF1307 domain-containing protein" evidence="1">
    <location>
        <begin position="24"/>
        <end position="129"/>
    </location>
</feature>
<dbReference type="InterPro" id="IPR036699">
    <property type="entry name" value="YehR-like_sf"/>
</dbReference>
<protein>
    <recommendedName>
        <fullName evidence="4">DUF1307 domain-containing protein</fullName>
    </recommendedName>
</protein>
<comment type="caution">
    <text evidence="2">The sequence shown here is derived from an EMBL/GenBank/DDBJ whole genome shotgun (WGS) entry which is preliminary data.</text>
</comment>
<dbReference type="Proteomes" id="UP000094469">
    <property type="component" value="Unassembled WGS sequence"/>
</dbReference>
<dbReference type="PROSITE" id="PS51257">
    <property type="entry name" value="PROKAR_LIPOPROTEIN"/>
    <property type="match status" value="1"/>
</dbReference>
<dbReference type="EMBL" id="MIKC01000042">
    <property type="protein sequence ID" value="OEG20170.1"/>
    <property type="molecule type" value="Genomic_DNA"/>
</dbReference>
<sequence length="129" mass="14145">MKKILGVFSVLVMVFILSGCGKKAETATFTQSPMVGSEVSIIVEHEGDKVTKVSCKAVFDNETLQITDEDTAKQVSEAFETSSNLKDSKMKYTEKETVITYEAPANSVKSGSSFKEGEKQLIDMGFEKK</sequence>
<evidence type="ECO:0008006" key="4">
    <source>
        <dbReference type="Google" id="ProtNLM"/>
    </source>
</evidence>
<dbReference type="OrthoDB" id="6586670at2"/>
<dbReference type="AlphaFoldDB" id="A0A1E5H691"/>
<gene>
    <name evidence="2" type="ORF">BCR24_09620</name>
</gene>
<dbReference type="STRING" id="1131292.BCR24_09620"/>
<keyword evidence="1" id="KW-0732">Signal</keyword>
<reference evidence="3" key="1">
    <citation type="submission" date="2016-09" db="EMBL/GenBank/DDBJ databases">
        <authorList>
            <person name="Gulvik C.A."/>
        </authorList>
    </citation>
    <scope>NUCLEOTIDE SEQUENCE [LARGE SCALE GENOMIC DNA]</scope>
    <source>
        <strain evidence="3">LMG 26676</strain>
    </source>
</reference>
<evidence type="ECO:0000256" key="1">
    <source>
        <dbReference type="SAM" id="SignalP"/>
    </source>
</evidence>
<keyword evidence="3" id="KW-1185">Reference proteome</keyword>